<keyword evidence="1" id="KW-0805">Transcription regulation</keyword>
<dbReference type="Gene3D" id="1.10.10.10">
    <property type="entry name" value="Winged helix-like DNA-binding domain superfamily/Winged helix DNA-binding domain"/>
    <property type="match status" value="1"/>
</dbReference>
<dbReference type="InterPro" id="IPR000835">
    <property type="entry name" value="HTH_MarR-typ"/>
</dbReference>
<protein>
    <submittedName>
        <fullName evidence="5">Winged helix-turn-helix transcriptional regulator</fullName>
    </submittedName>
</protein>
<evidence type="ECO:0000256" key="1">
    <source>
        <dbReference type="ARBA" id="ARBA00023015"/>
    </source>
</evidence>
<feature type="domain" description="HTH marR-type" evidence="4">
    <location>
        <begin position="1"/>
        <end position="141"/>
    </location>
</feature>
<dbReference type="CDD" id="cd00090">
    <property type="entry name" value="HTH_ARSR"/>
    <property type="match status" value="1"/>
</dbReference>
<dbReference type="Pfam" id="PF01047">
    <property type="entry name" value="MarR"/>
    <property type="match status" value="1"/>
</dbReference>
<comment type="caution">
    <text evidence="5">The sequence shown here is derived from an EMBL/GenBank/DDBJ whole genome shotgun (WGS) entry which is preliminary data.</text>
</comment>
<dbReference type="PANTHER" id="PTHR42756">
    <property type="entry name" value="TRANSCRIPTIONAL REGULATOR, MARR"/>
    <property type="match status" value="1"/>
</dbReference>
<dbReference type="Proteomes" id="UP000650424">
    <property type="component" value="Unassembled WGS sequence"/>
</dbReference>
<evidence type="ECO:0000313" key="5">
    <source>
        <dbReference type="EMBL" id="MBC3920413.1"/>
    </source>
</evidence>
<dbReference type="SUPFAM" id="SSF46785">
    <property type="entry name" value="Winged helix' DNA-binding domain"/>
    <property type="match status" value="1"/>
</dbReference>
<dbReference type="PANTHER" id="PTHR42756:SF1">
    <property type="entry name" value="TRANSCRIPTIONAL REPRESSOR OF EMRAB OPERON"/>
    <property type="match status" value="1"/>
</dbReference>
<evidence type="ECO:0000259" key="4">
    <source>
        <dbReference type="PROSITE" id="PS50995"/>
    </source>
</evidence>
<evidence type="ECO:0000313" key="6">
    <source>
        <dbReference type="Proteomes" id="UP000650424"/>
    </source>
</evidence>
<dbReference type="InterPro" id="IPR011991">
    <property type="entry name" value="ArsR-like_HTH"/>
</dbReference>
<dbReference type="RefSeq" id="WP_186949930.1">
    <property type="nucleotide sequence ID" value="NZ_JACOGF010000015.1"/>
</dbReference>
<dbReference type="EMBL" id="JACOGF010000015">
    <property type="protein sequence ID" value="MBC3920413.1"/>
    <property type="molecule type" value="Genomic_DNA"/>
</dbReference>
<keyword evidence="6" id="KW-1185">Reference proteome</keyword>
<evidence type="ECO:0000256" key="2">
    <source>
        <dbReference type="ARBA" id="ARBA00023125"/>
    </source>
</evidence>
<name>A0ABR6ZX32_9BURK</name>
<dbReference type="PROSITE" id="PS50995">
    <property type="entry name" value="HTH_MARR_2"/>
    <property type="match status" value="1"/>
</dbReference>
<proteinExistence type="predicted"/>
<evidence type="ECO:0000256" key="3">
    <source>
        <dbReference type="ARBA" id="ARBA00023163"/>
    </source>
</evidence>
<keyword evidence="2" id="KW-0238">DNA-binding</keyword>
<dbReference type="InterPro" id="IPR036390">
    <property type="entry name" value="WH_DNA-bd_sf"/>
</dbReference>
<sequence>MKQEIMQLREALLDLTGVLNRPQPDAALIAVAGVDLDRALFPLLVRVERRGPLGIGELAELCGRDYTTVSRQITKLEGAGLVTRQVNAQDARIKEAVITEKGRVMTTALDGAREKIMTSLLADWDKKDVTELARLLRKLADDAFLFVEKSRSV</sequence>
<accession>A0ABR6ZX32</accession>
<gene>
    <name evidence="5" type="ORF">H8L32_23315</name>
</gene>
<dbReference type="InterPro" id="IPR036388">
    <property type="entry name" value="WH-like_DNA-bd_sf"/>
</dbReference>
<keyword evidence="3" id="KW-0804">Transcription</keyword>
<dbReference type="SMART" id="SM00347">
    <property type="entry name" value="HTH_MARR"/>
    <property type="match status" value="1"/>
</dbReference>
<organism evidence="5 6">
    <name type="scientific">Undibacterium hunanense</name>
    <dbReference type="NCBI Taxonomy" id="2762292"/>
    <lineage>
        <taxon>Bacteria</taxon>
        <taxon>Pseudomonadati</taxon>
        <taxon>Pseudomonadota</taxon>
        <taxon>Betaproteobacteria</taxon>
        <taxon>Burkholderiales</taxon>
        <taxon>Oxalobacteraceae</taxon>
        <taxon>Undibacterium</taxon>
    </lineage>
</organism>
<reference evidence="5 6" key="1">
    <citation type="submission" date="2020-08" db="EMBL/GenBank/DDBJ databases">
        <title>Novel species isolated from subtropical streams in China.</title>
        <authorList>
            <person name="Lu H."/>
        </authorList>
    </citation>
    <scope>NUCLEOTIDE SEQUENCE [LARGE SCALE GENOMIC DNA]</scope>
    <source>
        <strain evidence="5 6">CY18W</strain>
    </source>
</reference>
<dbReference type="PRINTS" id="PR00598">
    <property type="entry name" value="HTHMARR"/>
</dbReference>